<organism evidence="2 3">
    <name type="scientific">Mucilaginibacter ginsenosidivorax</name>
    <dbReference type="NCBI Taxonomy" id="862126"/>
    <lineage>
        <taxon>Bacteria</taxon>
        <taxon>Pseudomonadati</taxon>
        <taxon>Bacteroidota</taxon>
        <taxon>Sphingobacteriia</taxon>
        <taxon>Sphingobacteriales</taxon>
        <taxon>Sphingobacteriaceae</taxon>
        <taxon>Mucilaginibacter</taxon>
    </lineage>
</organism>
<name>A0A5B8W6I7_9SPHI</name>
<gene>
    <name evidence="2" type="ORF">FSB76_18645</name>
</gene>
<evidence type="ECO:0000313" key="2">
    <source>
        <dbReference type="EMBL" id="QEC77858.1"/>
    </source>
</evidence>
<dbReference type="RefSeq" id="WP_147055941.1">
    <property type="nucleotide sequence ID" value="NZ_CP042437.1"/>
</dbReference>
<feature type="transmembrane region" description="Helical" evidence="1">
    <location>
        <begin position="130"/>
        <end position="151"/>
    </location>
</feature>
<dbReference type="Proteomes" id="UP000321362">
    <property type="component" value="Chromosome"/>
</dbReference>
<dbReference type="EMBL" id="CP042437">
    <property type="protein sequence ID" value="QEC77858.1"/>
    <property type="molecule type" value="Genomic_DNA"/>
</dbReference>
<keyword evidence="1" id="KW-0812">Transmembrane</keyword>
<feature type="transmembrane region" description="Helical" evidence="1">
    <location>
        <begin position="235"/>
        <end position="268"/>
    </location>
</feature>
<accession>A0A5B8W6I7</accession>
<feature type="transmembrane region" description="Helical" evidence="1">
    <location>
        <begin position="157"/>
        <end position="181"/>
    </location>
</feature>
<feature type="transmembrane region" description="Helical" evidence="1">
    <location>
        <begin position="193"/>
        <end position="215"/>
    </location>
</feature>
<evidence type="ECO:0000313" key="3">
    <source>
        <dbReference type="Proteomes" id="UP000321362"/>
    </source>
</evidence>
<keyword evidence="1" id="KW-0472">Membrane</keyword>
<evidence type="ECO:0000256" key="1">
    <source>
        <dbReference type="SAM" id="Phobius"/>
    </source>
</evidence>
<keyword evidence="3" id="KW-1185">Reference proteome</keyword>
<feature type="transmembrane region" description="Helical" evidence="1">
    <location>
        <begin position="85"/>
        <end position="109"/>
    </location>
</feature>
<dbReference type="OrthoDB" id="1049480at2"/>
<dbReference type="KEGG" id="mgk:FSB76_18645"/>
<protein>
    <recommendedName>
        <fullName evidence="4">Glycerophosphoryl diester phosphodiesterase membrane domain-containing protein</fullName>
    </recommendedName>
</protein>
<sequence length="298" mass="33256">MQPKIELAKTRDFGEIISDTFLFIKQNLKPLLKYFFTFCGIFIVAATISACLMQLKMTTNFNNLSSGAYTNQYAPSFFNFLGTEFVLTMVFTLLSITAIMVTVFCYMALYKEKGNQVPAAEEMWGYIKFYFLKILGSSILINLLLVVGFVFCLVPGIYMSPILALVAPIMIMENTSFGYAFNRSFVLIKENWWATFGALVVTWIIFSVCRAIIVIPVTIVNAVSLVTHIKGGAHFSIVAAVIGAALQQVCQVFIIIPIVSLCLCYFNLTESKDGTSLLNRINQVGTITPDNDLPLEEY</sequence>
<evidence type="ECO:0008006" key="4">
    <source>
        <dbReference type="Google" id="ProtNLM"/>
    </source>
</evidence>
<reference evidence="2 3" key="1">
    <citation type="journal article" date="2013" name="J. Microbiol.">
        <title>Mucilaginibacter ginsenosidivorax sp. nov., with ginsenoside converting activity isolated from sediment.</title>
        <authorList>
            <person name="Kim J.K."/>
            <person name="Choi T.E."/>
            <person name="Liu Q.M."/>
            <person name="Park H.Y."/>
            <person name="Yi T.H."/>
            <person name="Yoon M.H."/>
            <person name="Kim S.C."/>
            <person name="Im W.T."/>
        </authorList>
    </citation>
    <scope>NUCLEOTIDE SEQUENCE [LARGE SCALE GENOMIC DNA]</scope>
    <source>
        <strain evidence="2 3">KHI28</strain>
    </source>
</reference>
<dbReference type="AlphaFoldDB" id="A0A5B8W6I7"/>
<feature type="transmembrane region" description="Helical" evidence="1">
    <location>
        <begin position="34"/>
        <end position="55"/>
    </location>
</feature>
<keyword evidence="1" id="KW-1133">Transmembrane helix</keyword>
<proteinExistence type="predicted"/>